<accession>A0A061IJR7</accession>
<organism evidence="1 2">
    <name type="scientific">Cricetulus griseus</name>
    <name type="common">Chinese hamster</name>
    <name type="synonym">Cricetulus barabensis griseus</name>
    <dbReference type="NCBI Taxonomy" id="10029"/>
    <lineage>
        <taxon>Eukaryota</taxon>
        <taxon>Metazoa</taxon>
        <taxon>Chordata</taxon>
        <taxon>Craniata</taxon>
        <taxon>Vertebrata</taxon>
        <taxon>Euteleostomi</taxon>
        <taxon>Mammalia</taxon>
        <taxon>Eutheria</taxon>
        <taxon>Euarchontoglires</taxon>
        <taxon>Glires</taxon>
        <taxon>Rodentia</taxon>
        <taxon>Myomorpha</taxon>
        <taxon>Muroidea</taxon>
        <taxon>Cricetidae</taxon>
        <taxon>Cricetinae</taxon>
        <taxon>Cricetulus</taxon>
    </lineage>
</organism>
<name>A0A061IJR7_CRIGR</name>
<dbReference type="AlphaFoldDB" id="A0A061IJR7"/>
<gene>
    <name evidence="1" type="ORF">H671_1g2658</name>
</gene>
<dbReference type="EMBL" id="KE665203">
    <property type="protein sequence ID" value="ERE88980.1"/>
    <property type="molecule type" value="Genomic_DNA"/>
</dbReference>
<evidence type="ECO:0000313" key="1">
    <source>
        <dbReference type="EMBL" id="ERE88980.1"/>
    </source>
</evidence>
<proteinExistence type="predicted"/>
<reference evidence="2" key="1">
    <citation type="journal article" date="2013" name="Nat. Biotechnol.">
        <title>Chinese hamster genome sequenced from sorted chromosomes.</title>
        <authorList>
            <person name="Brinkrolf K."/>
            <person name="Rupp O."/>
            <person name="Laux H."/>
            <person name="Kollin F."/>
            <person name="Ernst W."/>
            <person name="Linke B."/>
            <person name="Kofler R."/>
            <person name="Romand S."/>
            <person name="Hesse F."/>
            <person name="Budach W.E."/>
            <person name="Galosy S."/>
            <person name="Muller D."/>
            <person name="Noll T."/>
            <person name="Wienberg J."/>
            <person name="Jostock T."/>
            <person name="Leonard M."/>
            <person name="Grillari J."/>
            <person name="Tauch A."/>
            <person name="Goesmann A."/>
            <person name="Helk B."/>
            <person name="Mott J.E."/>
            <person name="Puhler A."/>
            <person name="Borth N."/>
        </authorList>
    </citation>
    <scope>NUCLEOTIDE SEQUENCE [LARGE SCALE GENOMIC DNA]</scope>
    <source>
        <strain evidence="2">17A/GY</strain>
    </source>
</reference>
<protein>
    <submittedName>
        <fullName evidence="1">Uncharacterized protein</fullName>
    </submittedName>
</protein>
<evidence type="ECO:0000313" key="2">
    <source>
        <dbReference type="Proteomes" id="UP000030759"/>
    </source>
</evidence>
<dbReference type="Proteomes" id="UP000030759">
    <property type="component" value="Unassembled WGS sequence"/>
</dbReference>
<sequence length="187" mass="21385">MELCLLLGVTEDCIQLWPMWLTQQGKSYPRVSLVPYILAFLKTPTDLMPFGFWTHGDSSDELVYGGKVAENKRQNGLYPLAEKVSLHREWAMNEKKLCIRNYQDRNLGTTMKQFCKGGLNSSTLAAFPKQRVQSDWIYVEVYVPHGRNDYHGNRNLAKLDHLCLGYETAIKDVSQEAAEEIGILNQL</sequence>